<accession>A0A8S2JRY4</accession>
<evidence type="ECO:0000259" key="6">
    <source>
        <dbReference type="Pfam" id="PF25508"/>
    </source>
</evidence>
<proteinExistence type="predicted"/>
<dbReference type="GO" id="GO:0005261">
    <property type="term" value="F:monoatomic cation channel activity"/>
    <property type="evidence" value="ECO:0007669"/>
    <property type="project" value="TreeGrafter"/>
</dbReference>
<sequence length="184" mass="21427">NATVTDLIGCKIYDTAMKSHYRSDVKLLFKTLKRLCDERAKDIIEVCFAKDEKFALEILVTKSKSFFNYSPLELATEDLNRCRQFISSSAVKRYVDRKWYGEMSERHTSKAALELLFLLLTVCPILIFTTWFDSILMTEKQRAIAQKPINISATIQLLDLRLLPKFTKIFGLQVPLWKRFENSD</sequence>
<dbReference type="EMBL" id="CAJNOK010007721">
    <property type="protein sequence ID" value="CAF1042591.1"/>
    <property type="molecule type" value="Genomic_DNA"/>
</dbReference>
<evidence type="ECO:0000256" key="2">
    <source>
        <dbReference type="ARBA" id="ARBA00022692"/>
    </source>
</evidence>
<dbReference type="PANTHER" id="PTHR13800">
    <property type="entry name" value="TRANSIENT RECEPTOR POTENTIAL CATION CHANNEL, SUBFAMILY M, MEMBER 6"/>
    <property type="match status" value="1"/>
</dbReference>
<keyword evidence="4 5" id="KW-0472">Membrane</keyword>
<dbReference type="EMBL" id="CAJOBA010007733">
    <property type="protein sequence ID" value="CAF3810719.1"/>
    <property type="molecule type" value="Genomic_DNA"/>
</dbReference>
<feature type="transmembrane region" description="Helical" evidence="5">
    <location>
        <begin position="111"/>
        <end position="132"/>
    </location>
</feature>
<dbReference type="GO" id="GO:0030001">
    <property type="term" value="P:metal ion transport"/>
    <property type="evidence" value="ECO:0007669"/>
    <property type="project" value="TreeGrafter"/>
</dbReference>
<reference evidence="8" key="1">
    <citation type="submission" date="2021-02" db="EMBL/GenBank/DDBJ databases">
        <authorList>
            <person name="Nowell W R."/>
        </authorList>
    </citation>
    <scope>NUCLEOTIDE SEQUENCE</scope>
</reference>
<dbReference type="Pfam" id="PF25508">
    <property type="entry name" value="TRPM2"/>
    <property type="match status" value="1"/>
</dbReference>
<dbReference type="Proteomes" id="UP000677228">
    <property type="component" value="Unassembled WGS sequence"/>
</dbReference>
<evidence type="ECO:0000256" key="1">
    <source>
        <dbReference type="ARBA" id="ARBA00004141"/>
    </source>
</evidence>
<evidence type="ECO:0000313" key="7">
    <source>
        <dbReference type="EMBL" id="CAF1042591.1"/>
    </source>
</evidence>
<keyword evidence="2 5" id="KW-0812">Transmembrane</keyword>
<organism evidence="8 9">
    <name type="scientific">Didymodactylos carnosus</name>
    <dbReference type="NCBI Taxonomy" id="1234261"/>
    <lineage>
        <taxon>Eukaryota</taxon>
        <taxon>Metazoa</taxon>
        <taxon>Spiralia</taxon>
        <taxon>Gnathifera</taxon>
        <taxon>Rotifera</taxon>
        <taxon>Eurotatoria</taxon>
        <taxon>Bdelloidea</taxon>
        <taxon>Philodinida</taxon>
        <taxon>Philodinidae</taxon>
        <taxon>Didymodactylos</taxon>
    </lineage>
</organism>
<gene>
    <name evidence="7" type="ORF">OVA965_LOCUS16560</name>
    <name evidence="8" type="ORF">TMI583_LOCUS16570</name>
</gene>
<comment type="caution">
    <text evidence="8">The sequence shown here is derived from an EMBL/GenBank/DDBJ whole genome shotgun (WGS) entry which is preliminary data.</text>
</comment>
<evidence type="ECO:0000313" key="9">
    <source>
        <dbReference type="Proteomes" id="UP000682733"/>
    </source>
</evidence>
<dbReference type="InterPro" id="IPR057366">
    <property type="entry name" value="TRPM-like"/>
</dbReference>
<dbReference type="PANTHER" id="PTHR13800:SF1">
    <property type="entry name" value="TRANSIENT RECEPTOR POTENTIAL CATION CHANNEL TRPM"/>
    <property type="match status" value="1"/>
</dbReference>
<evidence type="ECO:0000256" key="5">
    <source>
        <dbReference type="SAM" id="Phobius"/>
    </source>
</evidence>
<feature type="non-terminal residue" evidence="8">
    <location>
        <position position="1"/>
    </location>
</feature>
<evidence type="ECO:0000313" key="8">
    <source>
        <dbReference type="EMBL" id="CAF3810719.1"/>
    </source>
</evidence>
<comment type="subcellular location">
    <subcellularLocation>
        <location evidence="1">Membrane</location>
        <topology evidence="1">Multi-pass membrane protein</topology>
    </subcellularLocation>
</comment>
<feature type="domain" description="TRPM-like" evidence="6">
    <location>
        <begin position="2"/>
        <end position="87"/>
    </location>
</feature>
<dbReference type="GO" id="GO:0005886">
    <property type="term" value="C:plasma membrane"/>
    <property type="evidence" value="ECO:0007669"/>
    <property type="project" value="TreeGrafter"/>
</dbReference>
<name>A0A8S2JRY4_9BILA</name>
<evidence type="ECO:0000256" key="3">
    <source>
        <dbReference type="ARBA" id="ARBA00022989"/>
    </source>
</evidence>
<dbReference type="InterPro" id="IPR050927">
    <property type="entry name" value="TRPM"/>
</dbReference>
<evidence type="ECO:0000256" key="4">
    <source>
        <dbReference type="ARBA" id="ARBA00023136"/>
    </source>
</evidence>
<keyword evidence="3 5" id="KW-1133">Transmembrane helix</keyword>
<dbReference type="AlphaFoldDB" id="A0A8S2JRY4"/>
<dbReference type="Proteomes" id="UP000682733">
    <property type="component" value="Unassembled WGS sequence"/>
</dbReference>
<protein>
    <recommendedName>
        <fullName evidence="6">TRPM-like domain-containing protein</fullName>
    </recommendedName>
</protein>